<sequence length="225" mass="23598">MVILLATRTSSLALPQTPADQLDDPCAQYYEYRNLKQGQPFGVAPRMVGGECTSSLIGGCEVSRELSHSTGIEMGVSVDVSGGFDFAKIFNLGVSAGFSYSWSTQDGTAVGTASECPEGGLHCGAIATEQRVQITGERRLPPGGLGCPGDNDWHAFDFTAPFKENKDAQPSVNFEICLLSCGSAEYPDSCDIAYPADGPQIMKVCPSSTIQPCSGGFGGTCGTTR</sequence>
<dbReference type="EMBL" id="ML996103">
    <property type="protein sequence ID" value="KAF2739814.1"/>
    <property type="molecule type" value="Genomic_DNA"/>
</dbReference>
<dbReference type="AlphaFoldDB" id="A0A9P4V6G9"/>
<organism evidence="1 2">
    <name type="scientific">Polyplosphaeria fusca</name>
    <dbReference type="NCBI Taxonomy" id="682080"/>
    <lineage>
        <taxon>Eukaryota</taxon>
        <taxon>Fungi</taxon>
        <taxon>Dikarya</taxon>
        <taxon>Ascomycota</taxon>
        <taxon>Pezizomycotina</taxon>
        <taxon>Dothideomycetes</taxon>
        <taxon>Pleosporomycetidae</taxon>
        <taxon>Pleosporales</taxon>
        <taxon>Tetraplosphaeriaceae</taxon>
        <taxon>Polyplosphaeria</taxon>
    </lineage>
</organism>
<comment type="caution">
    <text evidence="1">The sequence shown here is derived from an EMBL/GenBank/DDBJ whole genome shotgun (WGS) entry which is preliminary data.</text>
</comment>
<evidence type="ECO:0000313" key="2">
    <source>
        <dbReference type="Proteomes" id="UP000799444"/>
    </source>
</evidence>
<protein>
    <submittedName>
        <fullName evidence="1">Uncharacterized protein</fullName>
    </submittedName>
</protein>
<dbReference type="OrthoDB" id="3722144at2759"/>
<proteinExistence type="predicted"/>
<keyword evidence="2" id="KW-1185">Reference proteome</keyword>
<accession>A0A9P4V6G9</accession>
<gene>
    <name evidence="1" type="ORF">EJ04DRAFT_508656</name>
</gene>
<dbReference type="Proteomes" id="UP000799444">
    <property type="component" value="Unassembled WGS sequence"/>
</dbReference>
<name>A0A9P4V6G9_9PLEO</name>
<reference evidence="1" key="1">
    <citation type="journal article" date="2020" name="Stud. Mycol.">
        <title>101 Dothideomycetes genomes: a test case for predicting lifestyles and emergence of pathogens.</title>
        <authorList>
            <person name="Haridas S."/>
            <person name="Albert R."/>
            <person name="Binder M."/>
            <person name="Bloem J."/>
            <person name="Labutti K."/>
            <person name="Salamov A."/>
            <person name="Andreopoulos B."/>
            <person name="Baker S."/>
            <person name="Barry K."/>
            <person name="Bills G."/>
            <person name="Bluhm B."/>
            <person name="Cannon C."/>
            <person name="Castanera R."/>
            <person name="Culley D."/>
            <person name="Daum C."/>
            <person name="Ezra D."/>
            <person name="Gonzalez J."/>
            <person name="Henrissat B."/>
            <person name="Kuo A."/>
            <person name="Liang C."/>
            <person name="Lipzen A."/>
            <person name="Lutzoni F."/>
            <person name="Magnuson J."/>
            <person name="Mondo S."/>
            <person name="Nolan M."/>
            <person name="Ohm R."/>
            <person name="Pangilinan J."/>
            <person name="Park H.-J."/>
            <person name="Ramirez L."/>
            <person name="Alfaro M."/>
            <person name="Sun H."/>
            <person name="Tritt A."/>
            <person name="Yoshinaga Y."/>
            <person name="Zwiers L.-H."/>
            <person name="Turgeon B."/>
            <person name="Goodwin S."/>
            <person name="Spatafora J."/>
            <person name="Crous P."/>
            <person name="Grigoriev I."/>
        </authorList>
    </citation>
    <scope>NUCLEOTIDE SEQUENCE</scope>
    <source>
        <strain evidence="1">CBS 125425</strain>
    </source>
</reference>
<evidence type="ECO:0000313" key="1">
    <source>
        <dbReference type="EMBL" id="KAF2739814.1"/>
    </source>
</evidence>